<feature type="domain" description="NACHT-NTPase and P-loop NTPases N-terminal" evidence="2">
    <location>
        <begin position="36"/>
        <end position="126"/>
    </location>
</feature>
<dbReference type="EMBL" id="JAVRRG010000328">
    <property type="protein sequence ID" value="KAK5072316.1"/>
    <property type="molecule type" value="Genomic_DNA"/>
</dbReference>
<proteinExistence type="predicted"/>
<gene>
    <name evidence="3" type="ORF">LTR24_010442</name>
</gene>
<reference evidence="3 4" key="1">
    <citation type="submission" date="2023-08" db="EMBL/GenBank/DDBJ databases">
        <title>Black Yeasts Isolated from many extreme environments.</title>
        <authorList>
            <person name="Coleine C."/>
            <person name="Stajich J.E."/>
            <person name="Selbmann L."/>
        </authorList>
    </citation>
    <scope>NUCLEOTIDE SEQUENCE [LARGE SCALE GENOMIC DNA]</scope>
    <source>
        <strain evidence="3 4">CCFEE 5885</strain>
    </source>
</reference>
<dbReference type="SUPFAM" id="SSF52540">
    <property type="entry name" value="P-loop containing nucleoside triphosphate hydrolases"/>
    <property type="match status" value="1"/>
</dbReference>
<evidence type="ECO:0000313" key="4">
    <source>
        <dbReference type="Proteomes" id="UP001345013"/>
    </source>
</evidence>
<dbReference type="Pfam" id="PF17107">
    <property type="entry name" value="SesA"/>
    <property type="match status" value="1"/>
</dbReference>
<organism evidence="3 4">
    <name type="scientific">Lithohypha guttulata</name>
    <dbReference type="NCBI Taxonomy" id="1690604"/>
    <lineage>
        <taxon>Eukaryota</taxon>
        <taxon>Fungi</taxon>
        <taxon>Dikarya</taxon>
        <taxon>Ascomycota</taxon>
        <taxon>Pezizomycotina</taxon>
        <taxon>Eurotiomycetes</taxon>
        <taxon>Chaetothyriomycetidae</taxon>
        <taxon>Chaetothyriales</taxon>
        <taxon>Trichomeriaceae</taxon>
        <taxon>Lithohypha</taxon>
    </lineage>
</organism>
<dbReference type="Pfam" id="PF00931">
    <property type="entry name" value="NB-ARC"/>
    <property type="match status" value="1"/>
</dbReference>
<dbReference type="PANTHER" id="PTHR35205">
    <property type="entry name" value="NB-ARC AND TPR DOMAIN PROTEIN"/>
    <property type="match status" value="1"/>
</dbReference>
<accession>A0ABR0JVN8</accession>
<dbReference type="PANTHER" id="PTHR35205:SF1">
    <property type="entry name" value="ZU5 DOMAIN-CONTAINING PROTEIN"/>
    <property type="match status" value="1"/>
</dbReference>
<dbReference type="Gene3D" id="3.40.50.300">
    <property type="entry name" value="P-loop containing nucleotide triphosphate hydrolases"/>
    <property type="match status" value="1"/>
</dbReference>
<keyword evidence="4" id="KW-1185">Reference proteome</keyword>
<evidence type="ECO:0000259" key="1">
    <source>
        <dbReference type="Pfam" id="PF00931"/>
    </source>
</evidence>
<feature type="domain" description="NB-ARC" evidence="1">
    <location>
        <begin position="220"/>
        <end position="358"/>
    </location>
</feature>
<name>A0ABR0JVN8_9EURO</name>
<evidence type="ECO:0008006" key="5">
    <source>
        <dbReference type="Google" id="ProtNLM"/>
    </source>
</evidence>
<sequence>MAEAAAVVGLVASIASLIDLGVKITTRLHDFTTRTSLEKRLPLLIPTLRLVQQQADAGCLSAEVSTALQSLTQSTLTQLKVVETCPLKITPPADASRLRRAVKALQSLTKDGDIRVAIERIHRDIDFLVLHQTTQHVNASDQILTAPTQLQLGRAQTSSVSHHRGHVFGNVAANDHASVQLGDIYHVHQHPEPDALKVFGLCLTSAPLIEPDSFVERVRELEKISQALQPSEPAVGQRRVVLGGLGGMGKTQLAIAYARQHHARYTSVLWLNATSELTLMVSFRSIAETLLAVSPAKKLDDEEALRNVLGWLSDVRNTQWLLVYDNYDEPEQFAITDYMPNTCSGTIIITTRLPDLVQGQHMRQVRVSPIEDLDES</sequence>
<dbReference type="InterPro" id="IPR027417">
    <property type="entry name" value="P-loop_NTPase"/>
</dbReference>
<dbReference type="InterPro" id="IPR002182">
    <property type="entry name" value="NB-ARC"/>
</dbReference>
<dbReference type="Proteomes" id="UP001345013">
    <property type="component" value="Unassembled WGS sequence"/>
</dbReference>
<dbReference type="InterPro" id="IPR031352">
    <property type="entry name" value="SesA"/>
</dbReference>
<evidence type="ECO:0000259" key="2">
    <source>
        <dbReference type="Pfam" id="PF17107"/>
    </source>
</evidence>
<comment type="caution">
    <text evidence="3">The sequence shown here is derived from an EMBL/GenBank/DDBJ whole genome shotgun (WGS) entry which is preliminary data.</text>
</comment>
<evidence type="ECO:0000313" key="3">
    <source>
        <dbReference type="EMBL" id="KAK5072316.1"/>
    </source>
</evidence>
<protein>
    <recommendedName>
        <fullName evidence="5">NB-ARC domain-containing protein</fullName>
    </recommendedName>
</protein>